<reference evidence="3 4" key="1">
    <citation type="submission" date="2019-02" db="EMBL/GenBank/DDBJ databases">
        <title>Sequencing the genomes of 1000 actinobacteria strains.</title>
        <authorList>
            <person name="Klenk H.-P."/>
        </authorList>
    </citation>
    <scope>NUCLEOTIDE SEQUENCE [LARGE SCALE GENOMIC DNA]</scope>
    <source>
        <strain evidence="3 4">DSM 45779</strain>
    </source>
</reference>
<evidence type="ECO:0000259" key="2">
    <source>
        <dbReference type="PROSITE" id="PS50943"/>
    </source>
</evidence>
<dbReference type="CDD" id="cd00093">
    <property type="entry name" value="HTH_XRE"/>
    <property type="match status" value="1"/>
</dbReference>
<evidence type="ECO:0000313" key="4">
    <source>
        <dbReference type="Proteomes" id="UP000291591"/>
    </source>
</evidence>
<comment type="caution">
    <text evidence="3">The sequence shown here is derived from an EMBL/GenBank/DDBJ whole genome shotgun (WGS) entry which is preliminary data.</text>
</comment>
<accession>A0A4Q7V686</accession>
<dbReference type="InterPro" id="IPR041413">
    <property type="entry name" value="MLTR_LBD"/>
</dbReference>
<dbReference type="Gene3D" id="3.30.450.180">
    <property type="match status" value="1"/>
</dbReference>
<dbReference type="GO" id="GO:0003677">
    <property type="term" value="F:DNA binding"/>
    <property type="evidence" value="ECO:0007669"/>
    <property type="project" value="InterPro"/>
</dbReference>
<dbReference type="EMBL" id="SHKL01000001">
    <property type="protein sequence ID" value="RZT89014.1"/>
    <property type="molecule type" value="Genomic_DNA"/>
</dbReference>
<dbReference type="SUPFAM" id="SSF47413">
    <property type="entry name" value="lambda repressor-like DNA-binding domains"/>
    <property type="match status" value="1"/>
</dbReference>
<proteinExistence type="predicted"/>
<dbReference type="Pfam" id="PF17765">
    <property type="entry name" value="MLTR_LBD"/>
    <property type="match status" value="1"/>
</dbReference>
<evidence type="ECO:0000256" key="1">
    <source>
        <dbReference type="SAM" id="MobiDB-lite"/>
    </source>
</evidence>
<dbReference type="PANTHER" id="PTHR35010">
    <property type="entry name" value="BLL4672 PROTEIN-RELATED"/>
    <property type="match status" value="1"/>
</dbReference>
<gene>
    <name evidence="3" type="ORF">EV383_5968</name>
</gene>
<dbReference type="Pfam" id="PF13560">
    <property type="entry name" value="HTH_31"/>
    <property type="match status" value="1"/>
</dbReference>
<keyword evidence="4" id="KW-1185">Reference proteome</keyword>
<organism evidence="3 4">
    <name type="scientific">Pseudonocardia sediminis</name>
    <dbReference type="NCBI Taxonomy" id="1397368"/>
    <lineage>
        <taxon>Bacteria</taxon>
        <taxon>Bacillati</taxon>
        <taxon>Actinomycetota</taxon>
        <taxon>Actinomycetes</taxon>
        <taxon>Pseudonocardiales</taxon>
        <taxon>Pseudonocardiaceae</taxon>
        <taxon>Pseudonocardia</taxon>
    </lineage>
</organism>
<dbReference type="InterPro" id="IPR001387">
    <property type="entry name" value="Cro/C1-type_HTH"/>
</dbReference>
<feature type="region of interest" description="Disordered" evidence="1">
    <location>
        <begin position="91"/>
        <end position="112"/>
    </location>
</feature>
<protein>
    <submittedName>
        <fullName evidence="3">Helix-turn-helix protein</fullName>
    </submittedName>
</protein>
<evidence type="ECO:0000313" key="3">
    <source>
        <dbReference type="EMBL" id="RZT89014.1"/>
    </source>
</evidence>
<dbReference type="PANTHER" id="PTHR35010:SF2">
    <property type="entry name" value="BLL4672 PROTEIN"/>
    <property type="match status" value="1"/>
</dbReference>
<dbReference type="SMART" id="SM00530">
    <property type="entry name" value="HTH_XRE"/>
    <property type="match status" value="1"/>
</dbReference>
<name>A0A4Q7V686_PSEST</name>
<feature type="domain" description="HTH cro/C1-type" evidence="2">
    <location>
        <begin position="38"/>
        <end position="85"/>
    </location>
</feature>
<dbReference type="AlphaFoldDB" id="A0A4Q7V686"/>
<sequence>MVDMDPRTEIREFLASRRARITPEQVGLPHSGSRRVPGLRREEVAMLAGVGVDYYTRIERGNLAGVSDSVLEALARALKLDDAERHHLYDLARAGTTPARPRRRRSQSQVRPGVQRLLDALVGAPAFVRNGRADIVAVNPLGRALYAPLFDTDARPVNSARFTFLDTRSRDFFRDWDRTASDAVAILHAEAGRHPDDRDLSDLVGELSTRSETFRSLWAAHDVRYHDTGVKRLRHPVVGDLDLSYEVAELRGDQDLTMFAYSAEPRSPSADALEILASWAATSDRTSDVPGSGDG</sequence>
<dbReference type="Gene3D" id="1.10.260.40">
    <property type="entry name" value="lambda repressor-like DNA-binding domains"/>
    <property type="match status" value="1"/>
</dbReference>
<dbReference type="PROSITE" id="PS50943">
    <property type="entry name" value="HTH_CROC1"/>
    <property type="match status" value="1"/>
</dbReference>
<dbReference type="InterPro" id="IPR010982">
    <property type="entry name" value="Lambda_DNA-bd_dom_sf"/>
</dbReference>
<dbReference type="Proteomes" id="UP000291591">
    <property type="component" value="Unassembled WGS sequence"/>
</dbReference>